<dbReference type="AlphaFoldDB" id="A0A317T420"/>
<keyword evidence="3" id="KW-1185">Reference proteome</keyword>
<comment type="caution">
    <text evidence="2">The sequence shown here is derived from an EMBL/GenBank/DDBJ whole genome shotgun (WGS) entry which is preliminary data.</text>
</comment>
<sequence>VELLFLPAHSSHILQPLELGTFAPLKSYYCKCIMELAQYDDTTPVKKRHFEEIFNSHYLCVGWKAVELFSWNPEKVLNLLQILNPLELPNMTRDLHTILNKISKAFSHLSTQYTFIQASNQQLQQLLKELEDKQKKKKVPMDPNLQFVNIKSIKQAMEEAAVLEAQIQARKPEEEAR</sequence>
<dbReference type="Proteomes" id="UP000246991">
    <property type="component" value="Unassembled WGS sequence"/>
</dbReference>
<proteinExistence type="predicted"/>
<protein>
    <recommendedName>
        <fullName evidence="1">DDE-1 domain-containing protein</fullName>
    </recommendedName>
</protein>
<gene>
    <name evidence="2" type="ORF">C7212DRAFT_158746</name>
</gene>
<evidence type="ECO:0000259" key="1">
    <source>
        <dbReference type="Pfam" id="PF03184"/>
    </source>
</evidence>
<evidence type="ECO:0000313" key="2">
    <source>
        <dbReference type="EMBL" id="PWW80176.1"/>
    </source>
</evidence>
<dbReference type="OrthoDB" id="4357141at2759"/>
<feature type="domain" description="DDE-1" evidence="1">
    <location>
        <begin position="1"/>
        <end position="46"/>
    </location>
</feature>
<dbReference type="Pfam" id="PF03184">
    <property type="entry name" value="DDE_1"/>
    <property type="match status" value="1"/>
</dbReference>
<feature type="non-terminal residue" evidence="2">
    <location>
        <position position="1"/>
    </location>
</feature>
<organism evidence="2 3">
    <name type="scientific">Tuber magnatum</name>
    <name type="common">white Piedmont truffle</name>
    <dbReference type="NCBI Taxonomy" id="42249"/>
    <lineage>
        <taxon>Eukaryota</taxon>
        <taxon>Fungi</taxon>
        <taxon>Dikarya</taxon>
        <taxon>Ascomycota</taxon>
        <taxon>Pezizomycotina</taxon>
        <taxon>Pezizomycetes</taxon>
        <taxon>Pezizales</taxon>
        <taxon>Tuberaceae</taxon>
        <taxon>Tuber</taxon>
    </lineage>
</organism>
<reference evidence="2 3" key="1">
    <citation type="submission" date="2018-03" db="EMBL/GenBank/DDBJ databases">
        <title>Genomes of Pezizomycetes fungi and the evolution of truffles.</title>
        <authorList>
            <person name="Murat C."/>
            <person name="Payen T."/>
            <person name="Noel B."/>
            <person name="Kuo A."/>
            <person name="Martin F.M."/>
        </authorList>
    </citation>
    <scope>NUCLEOTIDE SEQUENCE [LARGE SCALE GENOMIC DNA]</scope>
    <source>
        <strain evidence="2">091103-1</strain>
    </source>
</reference>
<name>A0A317T420_9PEZI</name>
<evidence type="ECO:0000313" key="3">
    <source>
        <dbReference type="Proteomes" id="UP000246991"/>
    </source>
</evidence>
<dbReference type="GO" id="GO:0003676">
    <property type="term" value="F:nucleic acid binding"/>
    <property type="evidence" value="ECO:0007669"/>
    <property type="project" value="InterPro"/>
</dbReference>
<dbReference type="InterPro" id="IPR004875">
    <property type="entry name" value="DDE_SF_endonuclease_dom"/>
</dbReference>
<accession>A0A317T420</accession>
<dbReference type="EMBL" id="PYWC01000004">
    <property type="protein sequence ID" value="PWW80176.1"/>
    <property type="molecule type" value="Genomic_DNA"/>
</dbReference>